<sequence length="60" mass="7129">MMDDKTLLKVDFKGKQKAQGFEPMDKSTEKNQDRQPKEKNANAPFHAPSLMIYRWYLRAR</sequence>
<evidence type="ECO:0000313" key="3">
    <source>
        <dbReference type="Proteomes" id="UP001148312"/>
    </source>
</evidence>
<reference evidence="2" key="1">
    <citation type="submission" date="2022-12" db="EMBL/GenBank/DDBJ databases">
        <authorList>
            <person name="Petersen C."/>
        </authorList>
    </citation>
    <scope>NUCLEOTIDE SEQUENCE</scope>
    <source>
        <strain evidence="2">IBT 30728</strain>
    </source>
</reference>
<organism evidence="2 3">
    <name type="scientific">Penicillium diatomitis</name>
    <dbReference type="NCBI Taxonomy" id="2819901"/>
    <lineage>
        <taxon>Eukaryota</taxon>
        <taxon>Fungi</taxon>
        <taxon>Dikarya</taxon>
        <taxon>Ascomycota</taxon>
        <taxon>Pezizomycotina</taxon>
        <taxon>Eurotiomycetes</taxon>
        <taxon>Eurotiomycetidae</taxon>
        <taxon>Eurotiales</taxon>
        <taxon>Aspergillaceae</taxon>
        <taxon>Penicillium</taxon>
    </lineage>
</organism>
<keyword evidence="3" id="KW-1185">Reference proteome</keyword>
<reference evidence="2" key="2">
    <citation type="journal article" date="2023" name="IMA Fungus">
        <title>Comparative genomic study of the Penicillium genus elucidates a diverse pangenome and 15 lateral gene transfer events.</title>
        <authorList>
            <person name="Petersen C."/>
            <person name="Sorensen T."/>
            <person name="Nielsen M.R."/>
            <person name="Sondergaard T.E."/>
            <person name="Sorensen J.L."/>
            <person name="Fitzpatrick D.A."/>
            <person name="Frisvad J.C."/>
            <person name="Nielsen K.L."/>
        </authorList>
    </citation>
    <scope>NUCLEOTIDE SEQUENCE</scope>
    <source>
        <strain evidence="2">IBT 30728</strain>
    </source>
</reference>
<dbReference type="GeneID" id="81624013"/>
<evidence type="ECO:0000313" key="2">
    <source>
        <dbReference type="EMBL" id="KAJ5489272.1"/>
    </source>
</evidence>
<name>A0A9W9XDG7_9EURO</name>
<dbReference type="AlphaFoldDB" id="A0A9W9XDG7"/>
<proteinExistence type="predicted"/>
<feature type="compositionally biased region" description="Basic and acidic residues" evidence="1">
    <location>
        <begin position="23"/>
        <end position="40"/>
    </location>
</feature>
<accession>A0A9W9XDG7</accession>
<comment type="caution">
    <text evidence="2">The sequence shown here is derived from an EMBL/GenBank/DDBJ whole genome shotgun (WGS) entry which is preliminary data.</text>
</comment>
<feature type="region of interest" description="Disordered" evidence="1">
    <location>
        <begin position="1"/>
        <end position="45"/>
    </location>
</feature>
<protein>
    <submittedName>
        <fullName evidence="2">Uncharacterized protein</fullName>
    </submittedName>
</protein>
<dbReference type="EMBL" id="JAPWDQ010000004">
    <property type="protein sequence ID" value="KAJ5489272.1"/>
    <property type="molecule type" value="Genomic_DNA"/>
</dbReference>
<evidence type="ECO:0000256" key="1">
    <source>
        <dbReference type="SAM" id="MobiDB-lite"/>
    </source>
</evidence>
<dbReference type="Proteomes" id="UP001148312">
    <property type="component" value="Unassembled WGS sequence"/>
</dbReference>
<dbReference type="RefSeq" id="XP_056791305.1">
    <property type="nucleotide sequence ID" value="XM_056933764.1"/>
</dbReference>
<gene>
    <name evidence="2" type="ORF">N7539_004162</name>
</gene>
<feature type="compositionally biased region" description="Basic and acidic residues" evidence="1">
    <location>
        <begin position="1"/>
        <end position="14"/>
    </location>
</feature>